<dbReference type="RefSeq" id="XP_001033075.2">
    <property type="nucleotide sequence ID" value="XM_001033075.3"/>
</dbReference>
<gene>
    <name evidence="2" type="ORF">TTHERM_00471910</name>
</gene>
<dbReference type="GeneID" id="7832271"/>
<dbReference type="AlphaFoldDB" id="I7M035"/>
<dbReference type="InParanoid" id="I7M035"/>
<accession>I7M035</accession>
<dbReference type="KEGG" id="tet:TTHERM_00471910"/>
<sequence length="710" mass="84746">MKDNSQKENDNYFEHPIYCSQIISNNACFHEIKKLINQIEIFYDFPYSKQLFFVSNIDEITSEIVEFEEVQQFYKGSNKESYLEKCKMAQRNLHAQNLNQNCWRKIKIDYFIEENGKKQYLSEYQVIRKDQILEHVNKKRNQSQVGKDSRSESQNDETDNHNENGEIDVIDGIYYFSDFLEKKKPDNSNIQDKNSSQNKNSPEYKLAQYIEKIFDQFNKSVIYSFLSYFLSQCILILLNKKMLIDIDISNLILIRENQNIKFVYLISFEDFKLQLEEKLMQSINNSNETQMTYEQFCDTFYFIEKQNDSKKKIQLNERAQKKIGDFLKNIAYALLNDYDLKEAKDDSEFANQCITGVQDIEEAISQQDVRKRYCKVLITKNQLLTAIINSMNSNEKTYKIFLELYKRELENFNKLQSNNTQQENLTQSEIINSFFQDYLKKAGSFPDNQRPVSQEETFIEFCCEEYPRQQNSISIMNNNLVQREKTKTPKFINDSSPDHEIAAISSQKREMQLQLKIKEFKRGVEENQKRQELDKLKMKKQNEIQDPKKHMEEIKKIEQYLHSIPSIRGGEKKLMIDFKESTCSLLIKLYYQQELFAQPENIDEMLYCIQLLNNSFNDISIYMDEHKRICFETHVCIGQKEKVLLRAIFMIDSLITYGLTFYDFYYQSMINSKQSKDIQKYIQLQQEIQQYLDAYKLKYDNFVLFLNKQV</sequence>
<feature type="region of interest" description="Disordered" evidence="1">
    <location>
        <begin position="138"/>
        <end position="164"/>
    </location>
</feature>
<feature type="compositionally biased region" description="Basic and acidic residues" evidence="1">
    <location>
        <begin position="147"/>
        <end position="164"/>
    </location>
</feature>
<keyword evidence="3" id="KW-1185">Reference proteome</keyword>
<proteinExistence type="predicted"/>
<organism evidence="2 3">
    <name type="scientific">Tetrahymena thermophila (strain SB210)</name>
    <dbReference type="NCBI Taxonomy" id="312017"/>
    <lineage>
        <taxon>Eukaryota</taxon>
        <taxon>Sar</taxon>
        <taxon>Alveolata</taxon>
        <taxon>Ciliophora</taxon>
        <taxon>Intramacronucleata</taxon>
        <taxon>Oligohymenophorea</taxon>
        <taxon>Hymenostomatida</taxon>
        <taxon>Tetrahymenina</taxon>
        <taxon>Tetrahymenidae</taxon>
        <taxon>Tetrahymena</taxon>
    </lineage>
</organism>
<dbReference type="Proteomes" id="UP000009168">
    <property type="component" value="Unassembled WGS sequence"/>
</dbReference>
<dbReference type="EMBL" id="GG662622">
    <property type="protein sequence ID" value="EAR85412.2"/>
    <property type="molecule type" value="Genomic_DNA"/>
</dbReference>
<name>I7M035_TETTS</name>
<evidence type="ECO:0000313" key="3">
    <source>
        <dbReference type="Proteomes" id="UP000009168"/>
    </source>
</evidence>
<protein>
    <submittedName>
        <fullName evidence="2">Uncharacterized protein</fullName>
    </submittedName>
</protein>
<evidence type="ECO:0000313" key="2">
    <source>
        <dbReference type="EMBL" id="EAR85412.2"/>
    </source>
</evidence>
<evidence type="ECO:0000256" key="1">
    <source>
        <dbReference type="SAM" id="MobiDB-lite"/>
    </source>
</evidence>
<reference evidence="3" key="1">
    <citation type="journal article" date="2006" name="PLoS Biol.">
        <title>Macronuclear genome sequence of the ciliate Tetrahymena thermophila, a model eukaryote.</title>
        <authorList>
            <person name="Eisen J.A."/>
            <person name="Coyne R.S."/>
            <person name="Wu M."/>
            <person name="Wu D."/>
            <person name="Thiagarajan M."/>
            <person name="Wortman J.R."/>
            <person name="Badger J.H."/>
            <person name="Ren Q."/>
            <person name="Amedeo P."/>
            <person name="Jones K.M."/>
            <person name="Tallon L.J."/>
            <person name="Delcher A.L."/>
            <person name="Salzberg S.L."/>
            <person name="Silva J.C."/>
            <person name="Haas B.J."/>
            <person name="Majoros W.H."/>
            <person name="Farzad M."/>
            <person name="Carlton J.M."/>
            <person name="Smith R.K. Jr."/>
            <person name="Garg J."/>
            <person name="Pearlman R.E."/>
            <person name="Karrer K.M."/>
            <person name="Sun L."/>
            <person name="Manning G."/>
            <person name="Elde N.C."/>
            <person name="Turkewitz A.P."/>
            <person name="Asai D.J."/>
            <person name="Wilkes D.E."/>
            <person name="Wang Y."/>
            <person name="Cai H."/>
            <person name="Collins K."/>
            <person name="Stewart B.A."/>
            <person name="Lee S.R."/>
            <person name="Wilamowska K."/>
            <person name="Weinberg Z."/>
            <person name="Ruzzo W.L."/>
            <person name="Wloga D."/>
            <person name="Gaertig J."/>
            <person name="Frankel J."/>
            <person name="Tsao C.-C."/>
            <person name="Gorovsky M.A."/>
            <person name="Keeling P.J."/>
            <person name="Waller R.F."/>
            <person name="Patron N.J."/>
            <person name="Cherry J.M."/>
            <person name="Stover N.A."/>
            <person name="Krieger C.J."/>
            <person name="del Toro C."/>
            <person name="Ryder H.F."/>
            <person name="Williamson S.C."/>
            <person name="Barbeau R.A."/>
            <person name="Hamilton E.P."/>
            <person name="Orias E."/>
        </authorList>
    </citation>
    <scope>NUCLEOTIDE SEQUENCE [LARGE SCALE GENOMIC DNA]</scope>
    <source>
        <strain evidence="3">SB210</strain>
    </source>
</reference>